<evidence type="ECO:0000313" key="1">
    <source>
        <dbReference type="EMBL" id="ALI37873.1"/>
    </source>
</evidence>
<evidence type="ECO:0000313" key="2">
    <source>
        <dbReference type="Proteomes" id="UP000058925"/>
    </source>
</evidence>
<sequence>MYIYWNWIKLVAIDGELLLLYRGSWGIREQINIIISKIKHSTYHWIQSLKLFVKFNSNSSLISKMAVLT</sequence>
<reference evidence="2" key="1">
    <citation type="submission" date="2015-10" db="EMBL/GenBank/DDBJ databases">
        <title>Niche specialization of a soil ammonia-oxidizing archaeon, Candidatus Nitrosocosmicus oleophilus.</title>
        <authorList>
            <person name="Jung M.-Y."/>
            <person name="Rhee S.-K."/>
        </authorList>
    </citation>
    <scope>NUCLEOTIDE SEQUENCE [LARGE SCALE GENOMIC DNA]</scope>
    <source>
        <strain evidence="2">MY3</strain>
    </source>
</reference>
<dbReference type="KEGG" id="taa:NMY3_03691"/>
<keyword evidence="2" id="KW-1185">Reference proteome</keyword>
<accession>A0A654M4Z1</accession>
<organism evidence="1 2">
    <name type="scientific">Candidatus Nitrosocosmicus oleophilus</name>
    <dbReference type="NCBI Taxonomy" id="1353260"/>
    <lineage>
        <taxon>Archaea</taxon>
        <taxon>Nitrososphaerota</taxon>
        <taxon>Nitrososphaeria</taxon>
        <taxon>Nitrososphaerales</taxon>
        <taxon>Nitrososphaeraceae</taxon>
        <taxon>Candidatus Nitrosocosmicus</taxon>
    </lineage>
</organism>
<dbReference type="AlphaFoldDB" id="A0A654M4Z1"/>
<dbReference type="Proteomes" id="UP000058925">
    <property type="component" value="Chromosome"/>
</dbReference>
<proteinExistence type="predicted"/>
<gene>
    <name evidence="1" type="ORF">NMY3_03691</name>
</gene>
<protein>
    <submittedName>
        <fullName evidence="1">Uncharacterized protein</fullName>
    </submittedName>
</protein>
<dbReference type="EMBL" id="CP012850">
    <property type="protein sequence ID" value="ALI37873.1"/>
    <property type="molecule type" value="Genomic_DNA"/>
</dbReference>
<name>A0A654M4Z1_9ARCH</name>